<dbReference type="InterPro" id="IPR011989">
    <property type="entry name" value="ARM-like"/>
</dbReference>
<keyword evidence="8" id="KW-0811">Translocation</keyword>
<dbReference type="AlphaFoldDB" id="A0A8X6UVA1"/>
<dbReference type="InterPro" id="IPR050693">
    <property type="entry name" value="Hsp70_NEF-Inhibitors"/>
</dbReference>
<comment type="subcellular location">
    <subcellularLocation>
        <location evidence="1">Endoplasmic reticulum lumen</location>
    </subcellularLocation>
</comment>
<dbReference type="GO" id="GO:0015031">
    <property type="term" value="P:protein transport"/>
    <property type="evidence" value="ECO:0007669"/>
    <property type="project" value="UniProtKB-KW"/>
</dbReference>
<name>A0A8X6UVA1_NEPPI</name>
<dbReference type="InterPro" id="IPR016024">
    <property type="entry name" value="ARM-type_fold"/>
</dbReference>
<accession>A0A8X6UVA1</accession>
<dbReference type="GO" id="GO:0005788">
    <property type="term" value="C:endoplasmic reticulum lumen"/>
    <property type="evidence" value="ECO:0007669"/>
    <property type="project" value="UniProtKB-SubCell"/>
</dbReference>
<reference evidence="10" key="1">
    <citation type="submission" date="2020-08" db="EMBL/GenBank/DDBJ databases">
        <title>Multicomponent nature underlies the extraordinary mechanical properties of spider dragline silk.</title>
        <authorList>
            <person name="Kono N."/>
            <person name="Nakamura H."/>
            <person name="Mori M."/>
            <person name="Yoshida Y."/>
            <person name="Ohtoshi R."/>
            <person name="Malay A.D."/>
            <person name="Moran D.A.P."/>
            <person name="Tomita M."/>
            <person name="Numata K."/>
            <person name="Arakawa K."/>
        </authorList>
    </citation>
    <scope>NUCLEOTIDE SEQUENCE</scope>
</reference>
<comment type="caution">
    <text evidence="10">The sequence shown here is derived from an EMBL/GenBank/DDBJ whole genome shotgun (WGS) entry which is preliminary data.</text>
</comment>
<dbReference type="OrthoDB" id="448649at2759"/>
<protein>
    <recommendedName>
        <fullName evidence="3">Nucleotide exchange factor SIL1</fullName>
    </recommendedName>
</protein>
<keyword evidence="9" id="KW-0325">Glycoprotein</keyword>
<evidence type="ECO:0000256" key="6">
    <source>
        <dbReference type="ARBA" id="ARBA00022824"/>
    </source>
</evidence>
<comment type="similarity">
    <text evidence="2">Belongs to the SIL1 family.</text>
</comment>
<dbReference type="PANTHER" id="PTHR19316:SF35">
    <property type="entry name" value="NUCLEOTIDE EXCHANGE FACTOR SIL1"/>
    <property type="match status" value="1"/>
</dbReference>
<evidence type="ECO:0000256" key="1">
    <source>
        <dbReference type="ARBA" id="ARBA00004319"/>
    </source>
</evidence>
<evidence type="ECO:0000256" key="5">
    <source>
        <dbReference type="ARBA" id="ARBA00022729"/>
    </source>
</evidence>
<dbReference type="Proteomes" id="UP000887013">
    <property type="component" value="Unassembled WGS sequence"/>
</dbReference>
<evidence type="ECO:0000313" key="10">
    <source>
        <dbReference type="EMBL" id="GFU47160.1"/>
    </source>
</evidence>
<dbReference type="SUPFAM" id="SSF48371">
    <property type="entry name" value="ARM repeat"/>
    <property type="match status" value="1"/>
</dbReference>
<proteinExistence type="inferred from homology"/>
<organism evidence="10 11">
    <name type="scientific">Nephila pilipes</name>
    <name type="common">Giant wood spider</name>
    <name type="synonym">Nephila maculata</name>
    <dbReference type="NCBI Taxonomy" id="299642"/>
    <lineage>
        <taxon>Eukaryota</taxon>
        <taxon>Metazoa</taxon>
        <taxon>Ecdysozoa</taxon>
        <taxon>Arthropoda</taxon>
        <taxon>Chelicerata</taxon>
        <taxon>Arachnida</taxon>
        <taxon>Araneae</taxon>
        <taxon>Araneomorphae</taxon>
        <taxon>Entelegynae</taxon>
        <taxon>Araneoidea</taxon>
        <taxon>Nephilidae</taxon>
        <taxon>Nephila</taxon>
    </lineage>
</organism>
<evidence type="ECO:0000256" key="4">
    <source>
        <dbReference type="ARBA" id="ARBA00022448"/>
    </source>
</evidence>
<gene>
    <name evidence="10" type="primary">AVEN_111103_1</name>
    <name evidence="10" type="ORF">NPIL_571371</name>
</gene>
<dbReference type="EMBL" id="BMAW01037151">
    <property type="protein sequence ID" value="GFU47160.1"/>
    <property type="molecule type" value="Genomic_DNA"/>
</dbReference>
<dbReference type="Gene3D" id="1.25.10.10">
    <property type="entry name" value="Leucine-rich Repeat Variant"/>
    <property type="match status" value="1"/>
</dbReference>
<sequence>MAYIYRECGKKKKKNLDKSKEGDFEYRRSLVRKISLATKSQTLKEWMKSFQNNEYSVEVLRELEYLVHQYETASDFVKLGGLELILPLVNHEDPSLASSALAVLSAALQGNPPVQKYAEEVNIVDYLIIALTKGPHTILSSALFTLSSYLRNNEESQIKFFRKDGLRILADILKSQIESLKSKLKVIDLLNDLATEIYGSLNIVDKAESSQLQRIIFYNEFKKTNICEKISTLLKYYDNTILEKTVAAMDSLHHICLKEFSKKHAIASIERHLGLYNPNAKKTWYFTNDLEMRRNIWNALRILHEKIMSAKFIKTEL</sequence>
<keyword evidence="4" id="KW-0813">Transport</keyword>
<keyword evidence="5" id="KW-0732">Signal</keyword>
<evidence type="ECO:0000256" key="3">
    <source>
        <dbReference type="ARBA" id="ARBA00015352"/>
    </source>
</evidence>
<evidence type="ECO:0000256" key="8">
    <source>
        <dbReference type="ARBA" id="ARBA00023010"/>
    </source>
</evidence>
<dbReference type="GO" id="GO:0000774">
    <property type="term" value="F:adenyl-nucleotide exchange factor activity"/>
    <property type="evidence" value="ECO:0007669"/>
    <property type="project" value="TreeGrafter"/>
</dbReference>
<evidence type="ECO:0000256" key="2">
    <source>
        <dbReference type="ARBA" id="ARBA00010588"/>
    </source>
</evidence>
<keyword evidence="7" id="KW-0653">Protein transport</keyword>
<keyword evidence="6" id="KW-0256">Endoplasmic reticulum</keyword>
<dbReference type="PANTHER" id="PTHR19316">
    <property type="entry name" value="PROTEIN FOLDING REGULATOR"/>
    <property type="match status" value="1"/>
</dbReference>
<evidence type="ECO:0000313" key="11">
    <source>
        <dbReference type="Proteomes" id="UP000887013"/>
    </source>
</evidence>
<evidence type="ECO:0000256" key="7">
    <source>
        <dbReference type="ARBA" id="ARBA00022927"/>
    </source>
</evidence>
<evidence type="ECO:0000256" key="9">
    <source>
        <dbReference type="ARBA" id="ARBA00023180"/>
    </source>
</evidence>
<keyword evidence="11" id="KW-1185">Reference proteome</keyword>